<dbReference type="EMBL" id="LFZN01000170">
    <property type="protein sequence ID" value="KXS96588.1"/>
    <property type="molecule type" value="Genomic_DNA"/>
</dbReference>
<dbReference type="GO" id="GO:0072659">
    <property type="term" value="P:protein localization to plasma membrane"/>
    <property type="evidence" value="ECO:0007669"/>
    <property type="project" value="TreeGrafter"/>
</dbReference>
<evidence type="ECO:0000256" key="3">
    <source>
        <dbReference type="ARBA" id="ARBA00022989"/>
    </source>
</evidence>
<evidence type="ECO:0000313" key="8">
    <source>
        <dbReference type="Proteomes" id="UP000070133"/>
    </source>
</evidence>
<keyword evidence="4 5" id="KW-0472">Membrane</keyword>
<reference evidence="7 8" key="1">
    <citation type="submission" date="2015-07" db="EMBL/GenBank/DDBJ databases">
        <title>Comparative genomics of the Sigatoka disease complex on banana suggests a link between parallel evolutionary changes in Pseudocercospora fijiensis and Pseudocercospora eumusae and increased virulence on the banana host.</title>
        <authorList>
            <person name="Chang T.-C."/>
            <person name="Salvucci A."/>
            <person name="Crous P.W."/>
            <person name="Stergiopoulos I."/>
        </authorList>
    </citation>
    <scope>NUCLEOTIDE SEQUENCE [LARGE SCALE GENOMIC DNA]</scope>
    <source>
        <strain evidence="7 8">CBS 114824</strain>
    </source>
</reference>
<dbReference type="Proteomes" id="UP000070133">
    <property type="component" value="Unassembled WGS sequence"/>
</dbReference>
<evidence type="ECO:0000313" key="7">
    <source>
        <dbReference type="EMBL" id="KXS96588.1"/>
    </source>
</evidence>
<feature type="transmembrane region" description="Helical" evidence="5">
    <location>
        <begin position="61"/>
        <end position="84"/>
    </location>
</feature>
<dbReference type="PANTHER" id="PTHR28165:SF2">
    <property type="entry name" value="MARVEL DOMAIN-CONTAINING PROTEIN"/>
    <property type="match status" value="1"/>
</dbReference>
<accession>A0A139H2J3</accession>
<evidence type="ECO:0000256" key="4">
    <source>
        <dbReference type="ARBA" id="ARBA00023136"/>
    </source>
</evidence>
<gene>
    <name evidence="7" type="ORF">AC578_11130</name>
</gene>
<dbReference type="STRING" id="321146.A0A139H2J3"/>
<feature type="transmembrane region" description="Helical" evidence="5">
    <location>
        <begin position="91"/>
        <end position="114"/>
    </location>
</feature>
<keyword evidence="3 5" id="KW-1133">Transmembrane helix</keyword>
<feature type="transmembrane region" description="Helical" evidence="5">
    <location>
        <begin position="7"/>
        <end position="27"/>
    </location>
</feature>
<dbReference type="GO" id="GO:0032126">
    <property type="term" value="C:eisosome"/>
    <property type="evidence" value="ECO:0007669"/>
    <property type="project" value="TreeGrafter"/>
</dbReference>
<feature type="transmembrane region" description="Helical" evidence="5">
    <location>
        <begin position="143"/>
        <end position="167"/>
    </location>
</feature>
<dbReference type="GO" id="GO:0005886">
    <property type="term" value="C:plasma membrane"/>
    <property type="evidence" value="ECO:0007669"/>
    <property type="project" value="TreeGrafter"/>
</dbReference>
<dbReference type="GO" id="GO:0070941">
    <property type="term" value="P:eisosome assembly"/>
    <property type="evidence" value="ECO:0007669"/>
    <property type="project" value="TreeGrafter"/>
</dbReference>
<dbReference type="PANTHER" id="PTHR28165">
    <property type="entry name" value="NON-CLASSICAL EXPORT PROTEIN 2-RELATED"/>
    <property type="match status" value="1"/>
</dbReference>
<evidence type="ECO:0000256" key="1">
    <source>
        <dbReference type="ARBA" id="ARBA00004141"/>
    </source>
</evidence>
<evidence type="ECO:0000259" key="6">
    <source>
        <dbReference type="Pfam" id="PF01284"/>
    </source>
</evidence>
<organism evidence="7 8">
    <name type="scientific">Pseudocercospora eumusae</name>
    <dbReference type="NCBI Taxonomy" id="321146"/>
    <lineage>
        <taxon>Eukaryota</taxon>
        <taxon>Fungi</taxon>
        <taxon>Dikarya</taxon>
        <taxon>Ascomycota</taxon>
        <taxon>Pezizomycotina</taxon>
        <taxon>Dothideomycetes</taxon>
        <taxon>Dothideomycetidae</taxon>
        <taxon>Mycosphaerellales</taxon>
        <taxon>Mycosphaerellaceae</taxon>
        <taxon>Pseudocercospora</taxon>
    </lineage>
</organism>
<dbReference type="InterPro" id="IPR052649">
    <property type="entry name" value="NCE102-like"/>
</dbReference>
<protein>
    <recommendedName>
        <fullName evidence="6">MARVEL domain-containing protein</fullName>
    </recommendedName>
</protein>
<name>A0A139H2J3_9PEZI</name>
<comment type="subcellular location">
    <subcellularLocation>
        <location evidence="1">Membrane</location>
        <topology evidence="1">Multi-pass membrane protein</topology>
    </subcellularLocation>
</comment>
<proteinExistence type="predicted"/>
<comment type="caution">
    <text evidence="7">The sequence shown here is derived from an EMBL/GenBank/DDBJ whole genome shotgun (WGS) entry which is preliminary data.</text>
</comment>
<evidence type="ECO:0000256" key="2">
    <source>
        <dbReference type="ARBA" id="ARBA00022692"/>
    </source>
</evidence>
<dbReference type="AlphaFoldDB" id="A0A139H2J3"/>
<keyword evidence="8" id="KW-1185">Reference proteome</keyword>
<sequence length="176" mass="18780">MEGSKLGLLIGRFIQLACAAIVLAMAASTYNGVHLRKDICDARHEKNVNCDRLYSRYPSTLIFTAFVGAFGLLDAFVGLIATFLSFIPFLIALAGDALAAIFYLAGGINFAILYSHPAPTDEGPWRPCGSGQDYALLSPCSRFTAATAFMFIGFLATIMAAALGFIAKRSGSIRGH</sequence>
<evidence type="ECO:0000256" key="5">
    <source>
        <dbReference type="SAM" id="Phobius"/>
    </source>
</evidence>
<dbReference type="InterPro" id="IPR008253">
    <property type="entry name" value="Marvel"/>
</dbReference>
<keyword evidence="2 5" id="KW-0812">Transmembrane</keyword>
<feature type="domain" description="MARVEL" evidence="6">
    <location>
        <begin position="8"/>
        <end position="162"/>
    </location>
</feature>
<dbReference type="Pfam" id="PF01284">
    <property type="entry name" value="MARVEL"/>
    <property type="match status" value="1"/>
</dbReference>